<dbReference type="InterPro" id="IPR036188">
    <property type="entry name" value="FAD/NAD-bd_sf"/>
</dbReference>
<evidence type="ECO:0000256" key="5">
    <source>
        <dbReference type="ARBA" id="ARBA00023002"/>
    </source>
</evidence>
<dbReference type="SUPFAM" id="SSF55424">
    <property type="entry name" value="FAD/NAD-linked reductases, dimerisation (C-terminal) domain"/>
    <property type="match status" value="1"/>
</dbReference>
<dbReference type="RefSeq" id="WP_343988907.1">
    <property type="nucleotide sequence ID" value="NZ_BAAAFM010000003.1"/>
</dbReference>
<evidence type="ECO:0000256" key="7">
    <source>
        <dbReference type="ARBA" id="ARBA00023284"/>
    </source>
</evidence>
<keyword evidence="12" id="KW-1185">Reference proteome</keyword>
<keyword evidence="4 8" id="KW-0274">FAD</keyword>
<dbReference type="Pfam" id="PF07992">
    <property type="entry name" value="Pyr_redox_2"/>
    <property type="match status" value="1"/>
</dbReference>
<dbReference type="PRINTS" id="PR00368">
    <property type="entry name" value="FADPNR"/>
</dbReference>
<sequence length="459" mass="49884">MTDRQTDKRADNHYNFLAIGGGSGGIASANRASMHGAKSAIIESKALGGTCVNVGCVPKKAMWYGAQIAEAFKYAPDYGFNATEVDFKWSKLVESREAYISRIHQSYERNLGNNKVDVIEGYAKFVDKNTVEVNGERYTADHIVIATGGYPIIPEIPGAEYGIDSDGFFELQEQPKRAAVVGGGYIAVEIAGVFQALGTKTDLVVRKHKPLRDFDDILSDTLVDIMRDSGPQLHTHSVPKSVEKLDSGELLLHLENGETIGPVDTIVWAIGRAPATKGLGLEHTNVTTNDDGFIKTDKYQNTTAKGIYAIGDNTGRLALTPVAIQAGRRLAERLFNNKENEFLDYTNVPTVVFSHPPIGTVGMTESEASETYGEENIKVYNSTFTAMYSALTQHREPTKMKLVCAGPEERVVGIHGIGFGVDEILQGFAVALKMGATKADLDDTVAIHPTSAEEFVTMR</sequence>
<dbReference type="InterPro" id="IPR046952">
    <property type="entry name" value="GSHR/TRXR-like"/>
</dbReference>
<comment type="caution">
    <text evidence="11">The sequence shown here is derived from an EMBL/GenBank/DDBJ whole genome shotgun (WGS) entry which is preliminary data.</text>
</comment>
<dbReference type="InterPro" id="IPR023753">
    <property type="entry name" value="FAD/NAD-binding_dom"/>
</dbReference>
<evidence type="ECO:0000256" key="8">
    <source>
        <dbReference type="RuleBase" id="RU003691"/>
    </source>
</evidence>
<dbReference type="Pfam" id="PF02852">
    <property type="entry name" value="Pyr_redox_dim"/>
    <property type="match status" value="1"/>
</dbReference>
<feature type="domain" description="FAD/NAD(P)-binding" evidence="10">
    <location>
        <begin position="18"/>
        <end position="327"/>
    </location>
</feature>
<dbReference type="InterPro" id="IPR006322">
    <property type="entry name" value="Glutathione_Rdtase_euk/bac"/>
</dbReference>
<dbReference type="InterPro" id="IPR001100">
    <property type="entry name" value="Pyr_nuc-diS_OxRdtase"/>
</dbReference>
<keyword evidence="7 8" id="KW-0676">Redox-active center</keyword>
<keyword evidence="5 8" id="KW-0560">Oxidoreductase</keyword>
<evidence type="ECO:0000256" key="4">
    <source>
        <dbReference type="ARBA" id="ARBA00022827"/>
    </source>
</evidence>
<dbReference type="PROSITE" id="PS00076">
    <property type="entry name" value="PYRIDINE_REDOX_1"/>
    <property type="match status" value="1"/>
</dbReference>
<dbReference type="SUPFAM" id="SSF51905">
    <property type="entry name" value="FAD/NAD(P)-binding domain"/>
    <property type="match status" value="1"/>
</dbReference>
<keyword evidence="6" id="KW-1015">Disulfide bond</keyword>
<name>A0ABN0T148_9GAMM</name>
<proteinExistence type="inferred from homology"/>
<dbReference type="Gene3D" id="3.50.50.60">
    <property type="entry name" value="FAD/NAD(P)-binding domain"/>
    <property type="match status" value="2"/>
</dbReference>
<evidence type="ECO:0000256" key="1">
    <source>
        <dbReference type="ARBA" id="ARBA00001974"/>
    </source>
</evidence>
<dbReference type="PANTHER" id="PTHR42737:SF2">
    <property type="entry name" value="GLUTATHIONE REDUCTASE"/>
    <property type="match status" value="1"/>
</dbReference>
<keyword evidence="3 8" id="KW-0285">Flavoprotein</keyword>
<evidence type="ECO:0000256" key="2">
    <source>
        <dbReference type="ARBA" id="ARBA00007532"/>
    </source>
</evidence>
<evidence type="ECO:0000313" key="11">
    <source>
        <dbReference type="EMBL" id="GAA0208933.1"/>
    </source>
</evidence>
<evidence type="ECO:0000259" key="9">
    <source>
        <dbReference type="Pfam" id="PF02852"/>
    </source>
</evidence>
<dbReference type="InterPro" id="IPR012999">
    <property type="entry name" value="Pyr_OxRdtase_I_AS"/>
</dbReference>
<feature type="domain" description="Pyridine nucleotide-disulphide oxidoreductase dimerisation" evidence="9">
    <location>
        <begin position="348"/>
        <end position="458"/>
    </location>
</feature>
<dbReference type="InterPro" id="IPR004099">
    <property type="entry name" value="Pyr_nucl-diS_OxRdtase_dimer"/>
</dbReference>
<dbReference type="PRINTS" id="PR00411">
    <property type="entry name" value="PNDRDTASEI"/>
</dbReference>
<dbReference type="PIRSF" id="PIRSF000350">
    <property type="entry name" value="Mercury_reductase_MerA"/>
    <property type="match status" value="1"/>
</dbReference>
<reference evidence="11 12" key="1">
    <citation type="journal article" date="2019" name="Int. J. Syst. Evol. Microbiol.">
        <title>The Global Catalogue of Microorganisms (GCM) 10K type strain sequencing project: providing services to taxonomists for standard genome sequencing and annotation.</title>
        <authorList>
            <consortium name="The Broad Institute Genomics Platform"/>
            <consortium name="The Broad Institute Genome Sequencing Center for Infectious Disease"/>
            <person name="Wu L."/>
            <person name="Ma J."/>
        </authorList>
    </citation>
    <scope>NUCLEOTIDE SEQUENCE [LARGE SCALE GENOMIC DNA]</scope>
    <source>
        <strain evidence="11 12">JCM 16211</strain>
    </source>
</reference>
<protein>
    <submittedName>
        <fullName evidence="11">Glutathione-disulfide reductase</fullName>
    </submittedName>
</protein>
<accession>A0ABN0T148</accession>
<dbReference type="NCBIfam" id="TIGR01421">
    <property type="entry name" value="gluta_reduc_1"/>
    <property type="match status" value="1"/>
</dbReference>
<evidence type="ECO:0000256" key="3">
    <source>
        <dbReference type="ARBA" id="ARBA00022630"/>
    </source>
</evidence>
<dbReference type="Proteomes" id="UP001501221">
    <property type="component" value="Unassembled WGS sequence"/>
</dbReference>
<comment type="cofactor">
    <cofactor evidence="1">
        <name>FAD</name>
        <dbReference type="ChEBI" id="CHEBI:57692"/>
    </cofactor>
</comment>
<dbReference type="NCBIfam" id="NF004776">
    <property type="entry name" value="PRK06116.1"/>
    <property type="match status" value="1"/>
</dbReference>
<dbReference type="PANTHER" id="PTHR42737">
    <property type="entry name" value="GLUTATHIONE REDUCTASE"/>
    <property type="match status" value="1"/>
</dbReference>
<dbReference type="Gene3D" id="3.30.390.30">
    <property type="match status" value="1"/>
</dbReference>
<evidence type="ECO:0000259" key="10">
    <source>
        <dbReference type="Pfam" id="PF07992"/>
    </source>
</evidence>
<evidence type="ECO:0000313" key="12">
    <source>
        <dbReference type="Proteomes" id="UP001501221"/>
    </source>
</evidence>
<dbReference type="InterPro" id="IPR016156">
    <property type="entry name" value="FAD/NAD-linked_Rdtase_dimer_sf"/>
</dbReference>
<gene>
    <name evidence="11" type="primary">gorA</name>
    <name evidence="11" type="ORF">GCM10009123_15490</name>
</gene>
<organism evidence="11 12">
    <name type="scientific">Kangiella japonica</name>
    <dbReference type="NCBI Taxonomy" id="647384"/>
    <lineage>
        <taxon>Bacteria</taxon>
        <taxon>Pseudomonadati</taxon>
        <taxon>Pseudomonadota</taxon>
        <taxon>Gammaproteobacteria</taxon>
        <taxon>Kangiellales</taxon>
        <taxon>Kangiellaceae</taxon>
        <taxon>Kangiella</taxon>
    </lineage>
</organism>
<dbReference type="EMBL" id="BAAAFM010000003">
    <property type="protein sequence ID" value="GAA0208933.1"/>
    <property type="molecule type" value="Genomic_DNA"/>
</dbReference>
<comment type="similarity">
    <text evidence="2 8">Belongs to the class-I pyridine nucleotide-disulfide oxidoreductase family.</text>
</comment>
<evidence type="ECO:0000256" key="6">
    <source>
        <dbReference type="ARBA" id="ARBA00023157"/>
    </source>
</evidence>